<dbReference type="InterPro" id="IPR051606">
    <property type="entry name" value="Polyketide_Oxido-like"/>
</dbReference>
<dbReference type="Proteomes" id="UP000772618">
    <property type="component" value="Unassembled WGS sequence"/>
</dbReference>
<dbReference type="PANTHER" id="PTHR43355:SF2">
    <property type="entry name" value="FLAVIN REDUCTASE (NADPH)"/>
    <property type="match status" value="1"/>
</dbReference>
<dbReference type="Gene3D" id="3.40.50.720">
    <property type="entry name" value="NAD(P)-binding Rossmann-like Domain"/>
    <property type="match status" value="1"/>
</dbReference>
<sequence>MKLIIFGSTGRIGTHLLEQAIKEGHYVTAFVRNPGKIKINPNPNLRIVKGDVLDVASVESAMADHDAVLCSLGAGRKGRVRSEGTRNIIIAMQRTRVRRLICQTTLGAGDSNGNLNFFWKYIMFGLLLKEAFLDHELQEKYVFESQLDWTIVRPAAFTDGALTGVYQHGFGPDDKSITLKISCADVAHFMIKQLTEKAYLWKTPGLSY</sequence>
<dbReference type="InterPro" id="IPR036291">
    <property type="entry name" value="NAD(P)-bd_dom_sf"/>
</dbReference>
<comment type="caution">
    <text evidence="2">The sequence shown here is derived from an EMBL/GenBank/DDBJ whole genome shotgun (WGS) entry which is preliminary data.</text>
</comment>
<dbReference type="Pfam" id="PF13460">
    <property type="entry name" value="NAD_binding_10"/>
    <property type="match status" value="1"/>
</dbReference>
<keyword evidence="3" id="KW-1185">Reference proteome</keyword>
<evidence type="ECO:0000313" key="2">
    <source>
        <dbReference type="EMBL" id="MBT1704792.1"/>
    </source>
</evidence>
<proteinExistence type="predicted"/>
<reference evidence="2 3" key="1">
    <citation type="submission" date="2021-05" db="EMBL/GenBank/DDBJ databases">
        <title>A Polyphasic approach of four new species of the genus Ohtaekwangia: Ohtaekwangia histidinii sp. nov., Ohtaekwangia cretensis sp. nov., Ohtaekwangia indiensis sp. nov., Ohtaekwangia reichenbachii sp. nov. from diverse environment.</title>
        <authorList>
            <person name="Octaviana S."/>
        </authorList>
    </citation>
    <scope>NUCLEOTIDE SEQUENCE [LARGE SCALE GENOMIC DNA]</scope>
    <source>
        <strain evidence="2 3">PWU20</strain>
    </source>
</reference>
<protein>
    <submittedName>
        <fullName evidence="2">SDR family oxidoreductase</fullName>
    </submittedName>
</protein>
<organism evidence="2 3">
    <name type="scientific">Chryseosolibacter indicus</name>
    <dbReference type="NCBI Taxonomy" id="2782351"/>
    <lineage>
        <taxon>Bacteria</taxon>
        <taxon>Pseudomonadati</taxon>
        <taxon>Bacteroidota</taxon>
        <taxon>Cytophagia</taxon>
        <taxon>Cytophagales</taxon>
        <taxon>Chryseotaleaceae</taxon>
        <taxon>Chryseosolibacter</taxon>
    </lineage>
</organism>
<dbReference type="PANTHER" id="PTHR43355">
    <property type="entry name" value="FLAVIN REDUCTASE (NADPH)"/>
    <property type="match status" value="1"/>
</dbReference>
<dbReference type="RefSeq" id="WP_254154753.1">
    <property type="nucleotide sequence ID" value="NZ_JAHESD010000039.1"/>
</dbReference>
<dbReference type="InterPro" id="IPR016040">
    <property type="entry name" value="NAD(P)-bd_dom"/>
</dbReference>
<evidence type="ECO:0000313" key="3">
    <source>
        <dbReference type="Proteomes" id="UP000772618"/>
    </source>
</evidence>
<dbReference type="CDD" id="cd05244">
    <property type="entry name" value="BVR-B_like_SDR_a"/>
    <property type="match status" value="1"/>
</dbReference>
<evidence type="ECO:0000259" key="1">
    <source>
        <dbReference type="Pfam" id="PF13460"/>
    </source>
</evidence>
<dbReference type="SUPFAM" id="SSF51735">
    <property type="entry name" value="NAD(P)-binding Rossmann-fold domains"/>
    <property type="match status" value="1"/>
</dbReference>
<accession>A0ABS5VTQ6</accession>
<name>A0ABS5VTQ6_9BACT</name>
<gene>
    <name evidence="2" type="ORF">KK060_15965</name>
</gene>
<dbReference type="EMBL" id="JAHESD010000039">
    <property type="protein sequence ID" value="MBT1704792.1"/>
    <property type="molecule type" value="Genomic_DNA"/>
</dbReference>
<feature type="domain" description="NAD(P)-binding" evidence="1">
    <location>
        <begin position="7"/>
        <end position="196"/>
    </location>
</feature>